<feature type="transmembrane region" description="Helical" evidence="8">
    <location>
        <begin position="92"/>
        <end position="110"/>
    </location>
</feature>
<keyword evidence="4" id="KW-1003">Cell membrane</keyword>
<reference evidence="9 10" key="1">
    <citation type="submission" date="2020-08" db="EMBL/GenBank/DDBJ databases">
        <title>Genomic Encyclopedia of Type Strains, Phase III (KMG-III): the genomes of soil and plant-associated and newly described type strains.</title>
        <authorList>
            <person name="Whitman W."/>
        </authorList>
    </citation>
    <scope>NUCLEOTIDE SEQUENCE [LARGE SCALE GENOMIC DNA]</scope>
    <source>
        <strain evidence="9 10">CECT 8840</strain>
    </source>
</reference>
<evidence type="ECO:0000256" key="3">
    <source>
        <dbReference type="ARBA" id="ARBA00022448"/>
    </source>
</evidence>
<dbReference type="InterPro" id="IPR000522">
    <property type="entry name" value="ABC_transptr_permease_BtuC"/>
</dbReference>
<keyword evidence="6 8" id="KW-1133">Transmembrane helix</keyword>
<dbReference type="InterPro" id="IPR037294">
    <property type="entry name" value="ABC_BtuC-like"/>
</dbReference>
<evidence type="ECO:0000313" key="10">
    <source>
        <dbReference type="Proteomes" id="UP000552644"/>
    </source>
</evidence>
<evidence type="ECO:0000256" key="7">
    <source>
        <dbReference type="ARBA" id="ARBA00023136"/>
    </source>
</evidence>
<feature type="transmembrane region" description="Helical" evidence="8">
    <location>
        <begin position="37"/>
        <end position="57"/>
    </location>
</feature>
<dbReference type="PANTHER" id="PTHR30472">
    <property type="entry name" value="FERRIC ENTEROBACTIN TRANSPORT SYSTEM PERMEASE PROTEIN"/>
    <property type="match status" value="1"/>
</dbReference>
<sequence>MNALNTTRRPGPEKSVRPGFTVTLPGRGVSFRVSLRVVLTGTVLAVAVAALTVLAIGTGQYPIAPADVLRALAGNGQRAHMFVVETLRLPRVLTGLLVGAALGLAGAVFQSLTRNPLGSPDIIGFTTGAATGALIQIIVLGGGMAAVAGGALTGGLVTSLVVYLLAFRDGVQGYRLILVGIAINGGLVATNIYLIARAEFADAHVAATWMTGNLNGRGWGHVNLLVSTLVILIPVTLALGRRLKLMELGDELATALGVRVESSRLWLMLLGVALTAVATVASGPIPFVALAAPQLARRLARSAAPVLVLSCLMGALLLVAGDMAAQRLMAPTQLPVGVMTGSLGGVYLVWVLVSGWRKR</sequence>
<evidence type="ECO:0000313" key="9">
    <source>
        <dbReference type="EMBL" id="MBB4915662.1"/>
    </source>
</evidence>
<dbReference type="Proteomes" id="UP000552644">
    <property type="component" value="Unassembled WGS sequence"/>
</dbReference>
<dbReference type="RefSeq" id="WP_184714298.1">
    <property type="nucleotide sequence ID" value="NZ_JACHJP010000002.1"/>
</dbReference>
<gene>
    <name evidence="9" type="ORF">FHS44_002747</name>
</gene>
<evidence type="ECO:0000256" key="1">
    <source>
        <dbReference type="ARBA" id="ARBA00004651"/>
    </source>
</evidence>
<feature type="transmembrane region" description="Helical" evidence="8">
    <location>
        <begin position="145"/>
        <end position="165"/>
    </location>
</feature>
<evidence type="ECO:0000256" key="2">
    <source>
        <dbReference type="ARBA" id="ARBA00007935"/>
    </source>
</evidence>
<evidence type="ECO:0000256" key="8">
    <source>
        <dbReference type="SAM" id="Phobius"/>
    </source>
</evidence>
<feature type="transmembrane region" description="Helical" evidence="8">
    <location>
        <begin position="122"/>
        <end position="139"/>
    </location>
</feature>
<keyword evidence="3" id="KW-0813">Transport</keyword>
<comment type="subcellular location">
    <subcellularLocation>
        <location evidence="1">Cell membrane</location>
        <topology evidence="1">Multi-pass membrane protein</topology>
    </subcellularLocation>
</comment>
<comment type="caution">
    <text evidence="9">The sequence shown here is derived from an EMBL/GenBank/DDBJ whole genome shotgun (WGS) entry which is preliminary data.</text>
</comment>
<dbReference type="Gene3D" id="1.10.3470.10">
    <property type="entry name" value="ABC transporter involved in vitamin B12 uptake, BtuC"/>
    <property type="match status" value="1"/>
</dbReference>
<dbReference type="AlphaFoldDB" id="A0A7W7QLC2"/>
<evidence type="ECO:0000256" key="5">
    <source>
        <dbReference type="ARBA" id="ARBA00022692"/>
    </source>
</evidence>
<dbReference type="PANTHER" id="PTHR30472:SF24">
    <property type="entry name" value="FERRIC ENTEROBACTIN TRANSPORT SYSTEM PERMEASE PROTEIN FEPG"/>
    <property type="match status" value="1"/>
</dbReference>
<dbReference type="SUPFAM" id="SSF81345">
    <property type="entry name" value="ABC transporter involved in vitamin B12 uptake, BtuC"/>
    <property type="match status" value="1"/>
</dbReference>
<protein>
    <submittedName>
        <fullName evidence="9">Iron complex transport system permease protein</fullName>
    </submittedName>
</protein>
<feature type="transmembrane region" description="Helical" evidence="8">
    <location>
        <begin position="303"/>
        <end position="324"/>
    </location>
</feature>
<dbReference type="GO" id="GO:0005886">
    <property type="term" value="C:plasma membrane"/>
    <property type="evidence" value="ECO:0007669"/>
    <property type="project" value="UniProtKB-SubCell"/>
</dbReference>
<keyword evidence="7 8" id="KW-0472">Membrane</keyword>
<dbReference type="GO" id="GO:0022857">
    <property type="term" value="F:transmembrane transporter activity"/>
    <property type="evidence" value="ECO:0007669"/>
    <property type="project" value="InterPro"/>
</dbReference>
<name>A0A7W7QLC2_9ACTN</name>
<comment type="similarity">
    <text evidence="2">Belongs to the binding-protein-dependent transport system permease family. FecCD subfamily.</text>
</comment>
<dbReference type="GO" id="GO:0033214">
    <property type="term" value="P:siderophore-iron import into cell"/>
    <property type="evidence" value="ECO:0007669"/>
    <property type="project" value="TreeGrafter"/>
</dbReference>
<evidence type="ECO:0000256" key="6">
    <source>
        <dbReference type="ARBA" id="ARBA00022989"/>
    </source>
</evidence>
<dbReference type="Pfam" id="PF01032">
    <property type="entry name" value="FecCD"/>
    <property type="match status" value="1"/>
</dbReference>
<feature type="transmembrane region" description="Helical" evidence="8">
    <location>
        <begin position="336"/>
        <end position="356"/>
    </location>
</feature>
<evidence type="ECO:0000256" key="4">
    <source>
        <dbReference type="ARBA" id="ARBA00022475"/>
    </source>
</evidence>
<dbReference type="CDD" id="cd06550">
    <property type="entry name" value="TM_ABC_iron-siderophores_like"/>
    <property type="match status" value="1"/>
</dbReference>
<feature type="transmembrane region" description="Helical" evidence="8">
    <location>
        <begin position="218"/>
        <end position="239"/>
    </location>
</feature>
<feature type="transmembrane region" description="Helical" evidence="8">
    <location>
        <begin position="265"/>
        <end position="291"/>
    </location>
</feature>
<accession>A0A7W7QLC2</accession>
<dbReference type="EMBL" id="JACHJP010000002">
    <property type="protein sequence ID" value="MBB4915662.1"/>
    <property type="molecule type" value="Genomic_DNA"/>
</dbReference>
<keyword evidence="10" id="KW-1185">Reference proteome</keyword>
<proteinExistence type="inferred from homology"/>
<organism evidence="9 10">
    <name type="scientific">Streptosporangium saharense</name>
    <dbReference type="NCBI Taxonomy" id="1706840"/>
    <lineage>
        <taxon>Bacteria</taxon>
        <taxon>Bacillati</taxon>
        <taxon>Actinomycetota</taxon>
        <taxon>Actinomycetes</taxon>
        <taxon>Streptosporangiales</taxon>
        <taxon>Streptosporangiaceae</taxon>
        <taxon>Streptosporangium</taxon>
    </lineage>
</organism>
<feature type="transmembrane region" description="Helical" evidence="8">
    <location>
        <begin position="177"/>
        <end position="198"/>
    </location>
</feature>
<keyword evidence="5 8" id="KW-0812">Transmembrane</keyword>